<evidence type="ECO:0000313" key="3">
    <source>
        <dbReference type="Proteomes" id="UP000646365"/>
    </source>
</evidence>
<name>A0A8J3E3H9_9PROT</name>
<dbReference type="Proteomes" id="UP000646365">
    <property type="component" value="Unassembled WGS sequence"/>
</dbReference>
<organism evidence="2 3">
    <name type="scientific">Aliidongia dinghuensis</name>
    <dbReference type="NCBI Taxonomy" id="1867774"/>
    <lineage>
        <taxon>Bacteria</taxon>
        <taxon>Pseudomonadati</taxon>
        <taxon>Pseudomonadota</taxon>
        <taxon>Alphaproteobacteria</taxon>
        <taxon>Rhodospirillales</taxon>
        <taxon>Dongiaceae</taxon>
        <taxon>Aliidongia</taxon>
    </lineage>
</organism>
<dbReference type="Gene3D" id="3.40.190.10">
    <property type="entry name" value="Periplasmic binding protein-like II"/>
    <property type="match status" value="2"/>
</dbReference>
<reference evidence="2" key="2">
    <citation type="submission" date="2020-09" db="EMBL/GenBank/DDBJ databases">
        <authorList>
            <person name="Sun Q."/>
            <person name="Zhou Y."/>
        </authorList>
    </citation>
    <scope>NUCLEOTIDE SEQUENCE</scope>
    <source>
        <strain evidence="2">CGMCC 1.15725</strain>
    </source>
</reference>
<keyword evidence="3" id="KW-1185">Reference proteome</keyword>
<dbReference type="Pfam" id="PF13416">
    <property type="entry name" value="SBP_bac_8"/>
    <property type="match status" value="1"/>
</dbReference>
<dbReference type="InterPro" id="IPR006059">
    <property type="entry name" value="SBP"/>
</dbReference>
<dbReference type="PANTHER" id="PTHR42779:SF1">
    <property type="entry name" value="PROTEIN YNJB"/>
    <property type="match status" value="1"/>
</dbReference>
<accession>A0A8J3E3H9</accession>
<reference evidence="2" key="1">
    <citation type="journal article" date="2014" name="Int. J. Syst. Evol. Microbiol.">
        <title>Complete genome sequence of Corynebacterium casei LMG S-19264T (=DSM 44701T), isolated from a smear-ripened cheese.</title>
        <authorList>
            <consortium name="US DOE Joint Genome Institute (JGI-PGF)"/>
            <person name="Walter F."/>
            <person name="Albersmeier A."/>
            <person name="Kalinowski J."/>
            <person name="Ruckert C."/>
        </authorList>
    </citation>
    <scope>NUCLEOTIDE SEQUENCE</scope>
    <source>
        <strain evidence="2">CGMCC 1.15725</strain>
    </source>
</reference>
<dbReference type="SUPFAM" id="SSF53850">
    <property type="entry name" value="Periplasmic binding protein-like II"/>
    <property type="match status" value="1"/>
</dbReference>
<dbReference type="PANTHER" id="PTHR42779">
    <property type="entry name" value="PROTEIN YNJB"/>
    <property type="match status" value="1"/>
</dbReference>
<dbReference type="PROSITE" id="PS51318">
    <property type="entry name" value="TAT"/>
    <property type="match status" value="1"/>
</dbReference>
<keyword evidence="1" id="KW-0732">Signal</keyword>
<dbReference type="EMBL" id="BMJQ01000006">
    <property type="protein sequence ID" value="GGF18731.1"/>
    <property type="molecule type" value="Genomic_DNA"/>
</dbReference>
<feature type="chain" id="PRO_5035301503" evidence="1">
    <location>
        <begin position="37"/>
        <end position="404"/>
    </location>
</feature>
<dbReference type="InterPro" id="IPR006311">
    <property type="entry name" value="TAT_signal"/>
</dbReference>
<evidence type="ECO:0000313" key="2">
    <source>
        <dbReference type="EMBL" id="GGF18731.1"/>
    </source>
</evidence>
<comment type="caution">
    <text evidence="2">The sequence shown here is derived from an EMBL/GenBank/DDBJ whole genome shotgun (WGS) entry which is preliminary data.</text>
</comment>
<gene>
    <name evidence="2" type="ORF">GCM10011611_25760</name>
</gene>
<sequence>MAEQGMKLTRRQLGGVALSGVALGVLLTAGAMPAHAADAPPLPSSAQTINIIDVGGALALTQKGFEDYRKAHPDRVAKFNYTKAPAPELAGKIKAQQDANHLDIDIVLTGLDGLAAGIDQKLWLKLDPDYDGKLGNLAANYLPAALDMHKLGQGYGVTVVYYPSGPLIEYAPERVKDVPKSTEELLAWAKAHPNKFMYARPANSGPGRTFLMGLPYLLGDKDPKDPIKGWDKTWAYLKELGQYVEYYPSGTGVTMKQLGEGSIDMIVSTTGWDINPRVLGTVPKSAKVGTLKGFHWVSDAQYLAIPKGISPDHLAVALDVIAYMMTPHAQAYAYDDGYFYPGPAVKDVPLSMAPKESQDAIAEYGRPEYDDLIKNNKIETPLEANAMVAAFHKWDEEIGSGKTK</sequence>
<evidence type="ECO:0000256" key="1">
    <source>
        <dbReference type="SAM" id="SignalP"/>
    </source>
</evidence>
<proteinExistence type="predicted"/>
<dbReference type="RefSeq" id="WP_189046285.1">
    <property type="nucleotide sequence ID" value="NZ_BMJQ01000006.1"/>
</dbReference>
<dbReference type="AlphaFoldDB" id="A0A8J3E3H9"/>
<protein>
    <submittedName>
        <fullName evidence="2">ABC transporter substrate-binding protein</fullName>
    </submittedName>
</protein>
<feature type="signal peptide" evidence="1">
    <location>
        <begin position="1"/>
        <end position="36"/>
    </location>
</feature>